<evidence type="ECO:0000313" key="14">
    <source>
        <dbReference type="EMBL" id="OAG09463.1"/>
    </source>
</evidence>
<comment type="cofactor">
    <cofactor evidence="1 13">
        <name>heme</name>
        <dbReference type="ChEBI" id="CHEBI:30413"/>
    </cofactor>
</comment>
<evidence type="ECO:0000256" key="8">
    <source>
        <dbReference type="ARBA" id="ARBA00022989"/>
    </source>
</evidence>
<evidence type="ECO:0000256" key="9">
    <source>
        <dbReference type="ARBA" id="ARBA00023002"/>
    </source>
</evidence>
<dbReference type="PANTHER" id="PTHR46206">
    <property type="entry name" value="CYTOCHROME P450"/>
    <property type="match status" value="1"/>
</dbReference>
<evidence type="ECO:0000256" key="3">
    <source>
        <dbReference type="ARBA" id="ARBA00004685"/>
    </source>
</evidence>
<proteinExistence type="inferred from homology"/>
<comment type="subcellular location">
    <subcellularLocation>
        <location evidence="2">Membrane</location>
    </subcellularLocation>
</comment>
<dbReference type="Proteomes" id="UP000077069">
    <property type="component" value="Unassembled WGS sequence"/>
</dbReference>
<gene>
    <name evidence="14" type="ORF">CC84DRAFT_1081973</name>
</gene>
<sequence>ELSESSTVLSQRAVYADMFGFKHTLGNFDHNELNSQKSRFFSRLIHIKGSQNLPHLFPHVEKRVIESLDELLAGAKPAARGVTLPIAETVRTMASRAMCVMFFGETLSRDTVFANALLRHPKEMISCMAAFQITPTFMSPYAQTSSRMTYADCFLTKGGRSQNLILEKLADIMGAGRDAWDEKPEMKKLTLAWNMAELTADNKYWQGPEHLAQSLLGIWFAAAHQPWMFLDFIILILAVRPDLQEAIRQEVRDSGPLDYSVIHRLPLLDSLIKEVVRLHPLDTMAVRRKAMRDFTFTTGNRQFCPAGSTVCVSAYDQMHDEKFYPHPDDFLPSRFVNTEDPLRGAQFVEVSEKYPIWGYGSLACPGRVHASTVIKIVILQILQRFDISLENEQERRMWSWETFTMPYESTRFVLKEKFC</sequence>
<accession>A0A177CPL5</accession>
<reference evidence="14 15" key="1">
    <citation type="submission" date="2016-05" db="EMBL/GenBank/DDBJ databases">
        <title>Comparative analysis of secretome profiles of manganese(II)-oxidizing ascomycete fungi.</title>
        <authorList>
            <consortium name="DOE Joint Genome Institute"/>
            <person name="Zeiner C.A."/>
            <person name="Purvine S.O."/>
            <person name="Zink E.M."/>
            <person name="Wu S."/>
            <person name="Pasa-Tolic L."/>
            <person name="Chaput D.L."/>
            <person name="Haridas S."/>
            <person name="Grigoriev I.V."/>
            <person name="Santelli C.M."/>
            <person name="Hansel C.M."/>
        </authorList>
    </citation>
    <scope>NUCLEOTIDE SEQUENCE [LARGE SCALE GENOMIC DNA]</scope>
    <source>
        <strain evidence="14 15">AP3s5-JAC2a</strain>
    </source>
</reference>
<dbReference type="InterPro" id="IPR036396">
    <property type="entry name" value="Cyt_P450_sf"/>
</dbReference>
<keyword evidence="15" id="KW-1185">Reference proteome</keyword>
<evidence type="ECO:0000256" key="10">
    <source>
        <dbReference type="ARBA" id="ARBA00023004"/>
    </source>
</evidence>
<dbReference type="GO" id="GO:0005506">
    <property type="term" value="F:iron ion binding"/>
    <property type="evidence" value="ECO:0007669"/>
    <property type="project" value="InterPro"/>
</dbReference>
<evidence type="ECO:0000256" key="5">
    <source>
        <dbReference type="ARBA" id="ARBA00022617"/>
    </source>
</evidence>
<protein>
    <submittedName>
        <fullName evidence="14">Cytochrome P450</fullName>
    </submittedName>
</protein>
<dbReference type="GO" id="GO:0004497">
    <property type="term" value="F:monooxygenase activity"/>
    <property type="evidence" value="ECO:0007669"/>
    <property type="project" value="UniProtKB-KW"/>
</dbReference>
<evidence type="ECO:0000256" key="13">
    <source>
        <dbReference type="PIRSR" id="PIRSR602403-1"/>
    </source>
</evidence>
<evidence type="ECO:0000256" key="11">
    <source>
        <dbReference type="ARBA" id="ARBA00023033"/>
    </source>
</evidence>
<feature type="binding site" description="axial binding residue" evidence="13">
    <location>
        <position position="364"/>
    </location>
    <ligand>
        <name>heme</name>
        <dbReference type="ChEBI" id="CHEBI:30413"/>
    </ligand>
    <ligandPart>
        <name>Fe</name>
        <dbReference type="ChEBI" id="CHEBI:18248"/>
    </ligandPart>
</feature>
<dbReference type="CDD" id="cd11041">
    <property type="entry name" value="CYP503A1-like"/>
    <property type="match status" value="1"/>
</dbReference>
<name>A0A177CPL5_9PLEO</name>
<evidence type="ECO:0000256" key="7">
    <source>
        <dbReference type="ARBA" id="ARBA00022723"/>
    </source>
</evidence>
<evidence type="ECO:0000313" key="15">
    <source>
        <dbReference type="Proteomes" id="UP000077069"/>
    </source>
</evidence>
<dbReference type="STRING" id="1460663.A0A177CPL5"/>
<dbReference type="InParanoid" id="A0A177CPL5"/>
<dbReference type="EMBL" id="KV441549">
    <property type="protein sequence ID" value="OAG09463.1"/>
    <property type="molecule type" value="Genomic_DNA"/>
</dbReference>
<comment type="similarity">
    <text evidence="4">Belongs to the cytochrome P450 family.</text>
</comment>
<dbReference type="GO" id="GO:0016020">
    <property type="term" value="C:membrane"/>
    <property type="evidence" value="ECO:0007669"/>
    <property type="project" value="UniProtKB-SubCell"/>
</dbReference>
<evidence type="ECO:0000256" key="6">
    <source>
        <dbReference type="ARBA" id="ARBA00022692"/>
    </source>
</evidence>
<dbReference type="Gene3D" id="1.10.630.10">
    <property type="entry name" value="Cytochrome P450"/>
    <property type="match status" value="1"/>
</dbReference>
<evidence type="ECO:0000256" key="2">
    <source>
        <dbReference type="ARBA" id="ARBA00004370"/>
    </source>
</evidence>
<keyword evidence="10 13" id="KW-0408">Iron</keyword>
<dbReference type="GO" id="GO:0020037">
    <property type="term" value="F:heme binding"/>
    <property type="evidence" value="ECO:0007669"/>
    <property type="project" value="InterPro"/>
</dbReference>
<feature type="non-terminal residue" evidence="14">
    <location>
        <position position="1"/>
    </location>
</feature>
<evidence type="ECO:0000256" key="12">
    <source>
        <dbReference type="ARBA" id="ARBA00023136"/>
    </source>
</evidence>
<keyword evidence="7 13" id="KW-0479">Metal-binding</keyword>
<comment type="pathway">
    <text evidence="3">Mycotoxin biosynthesis.</text>
</comment>
<evidence type="ECO:0000256" key="4">
    <source>
        <dbReference type="ARBA" id="ARBA00010617"/>
    </source>
</evidence>
<dbReference type="AlphaFoldDB" id="A0A177CPL5"/>
<dbReference type="PANTHER" id="PTHR46206:SF5">
    <property type="entry name" value="P450, PUTATIVE (EUROFUNG)-RELATED"/>
    <property type="match status" value="1"/>
</dbReference>
<dbReference type="OrthoDB" id="1844152at2759"/>
<dbReference type="InterPro" id="IPR001128">
    <property type="entry name" value="Cyt_P450"/>
</dbReference>
<keyword evidence="8" id="KW-1133">Transmembrane helix</keyword>
<dbReference type="InterPro" id="IPR002403">
    <property type="entry name" value="Cyt_P450_E_grp-IV"/>
</dbReference>
<keyword evidence="12" id="KW-0472">Membrane</keyword>
<keyword evidence="5 13" id="KW-0349">Heme</keyword>
<evidence type="ECO:0000256" key="1">
    <source>
        <dbReference type="ARBA" id="ARBA00001971"/>
    </source>
</evidence>
<keyword evidence="6" id="KW-0812">Transmembrane</keyword>
<keyword evidence="11" id="KW-0503">Monooxygenase</keyword>
<dbReference type="GO" id="GO:0016705">
    <property type="term" value="F:oxidoreductase activity, acting on paired donors, with incorporation or reduction of molecular oxygen"/>
    <property type="evidence" value="ECO:0007669"/>
    <property type="project" value="InterPro"/>
</dbReference>
<organism evidence="14 15">
    <name type="scientific">Paraphaeosphaeria sporulosa</name>
    <dbReference type="NCBI Taxonomy" id="1460663"/>
    <lineage>
        <taxon>Eukaryota</taxon>
        <taxon>Fungi</taxon>
        <taxon>Dikarya</taxon>
        <taxon>Ascomycota</taxon>
        <taxon>Pezizomycotina</taxon>
        <taxon>Dothideomycetes</taxon>
        <taxon>Pleosporomycetidae</taxon>
        <taxon>Pleosporales</taxon>
        <taxon>Massarineae</taxon>
        <taxon>Didymosphaeriaceae</taxon>
        <taxon>Paraphaeosphaeria</taxon>
    </lineage>
</organism>
<dbReference type="Pfam" id="PF00067">
    <property type="entry name" value="p450"/>
    <property type="match status" value="1"/>
</dbReference>
<dbReference type="GeneID" id="28757444"/>
<keyword evidence="9" id="KW-0560">Oxidoreductase</keyword>
<dbReference type="RefSeq" id="XP_018039828.1">
    <property type="nucleotide sequence ID" value="XM_018173958.1"/>
</dbReference>
<dbReference type="PRINTS" id="PR00465">
    <property type="entry name" value="EP450IV"/>
</dbReference>
<dbReference type="SUPFAM" id="SSF48264">
    <property type="entry name" value="Cytochrome P450"/>
    <property type="match status" value="1"/>
</dbReference>